<name>A0A2M6ITP2_9BACT</name>
<evidence type="ECO:0000313" key="8">
    <source>
        <dbReference type="EMBL" id="PIQ73301.1"/>
    </source>
</evidence>
<gene>
    <name evidence="8" type="ORF">COV58_03230</name>
</gene>
<dbReference type="GO" id="GO:0097367">
    <property type="term" value="F:carbohydrate derivative binding"/>
    <property type="evidence" value="ECO:0007669"/>
    <property type="project" value="InterPro"/>
</dbReference>
<dbReference type="CDD" id="cd05015">
    <property type="entry name" value="SIS_PGI_1"/>
    <property type="match status" value="1"/>
</dbReference>
<dbReference type="GO" id="GO:0005829">
    <property type="term" value="C:cytosol"/>
    <property type="evidence" value="ECO:0007669"/>
    <property type="project" value="TreeGrafter"/>
</dbReference>
<dbReference type="InterPro" id="IPR035476">
    <property type="entry name" value="SIS_PGI_1"/>
</dbReference>
<evidence type="ECO:0000256" key="5">
    <source>
        <dbReference type="ARBA" id="ARBA00023235"/>
    </source>
</evidence>
<dbReference type="EC" id="5.3.1.9" evidence="7"/>
<dbReference type="PROSITE" id="PS00765">
    <property type="entry name" value="P_GLUCOSE_ISOMERASE_1"/>
    <property type="match status" value="1"/>
</dbReference>
<keyword evidence="3 7" id="KW-0312">Gluconeogenesis</keyword>
<comment type="similarity">
    <text evidence="2 7">Belongs to the GPI family.</text>
</comment>
<dbReference type="GO" id="GO:0004347">
    <property type="term" value="F:glucose-6-phosphate isomerase activity"/>
    <property type="evidence" value="ECO:0007669"/>
    <property type="project" value="UniProtKB-EC"/>
</dbReference>
<evidence type="ECO:0000256" key="1">
    <source>
        <dbReference type="ARBA" id="ARBA00004926"/>
    </source>
</evidence>
<dbReference type="PANTHER" id="PTHR11469">
    <property type="entry name" value="GLUCOSE-6-PHOSPHATE ISOMERASE"/>
    <property type="match status" value="1"/>
</dbReference>
<dbReference type="InterPro" id="IPR018189">
    <property type="entry name" value="Phosphoglucose_isomerase_CS"/>
</dbReference>
<evidence type="ECO:0000256" key="7">
    <source>
        <dbReference type="RuleBase" id="RU000612"/>
    </source>
</evidence>
<sequence length="427" mass="47202">MKFLYKRSSQIDEKELIKQMDFLETYQSHLQDVISIGGYEADEASINLPSDKKLLENILEMVEKKKSTNLKYIIVVGIGGSNLGTKAIYDALYGYFDTLRADRFPKMIFLDTQVASVLSNLKILLSTVSSPDEVLINVISKSGSTTETMANFEVVFEMLKDRFSTIASRVVFTTNEGSKLHEVGNIKNISVLNLPSSVGGRYSIFSAVGLFPLALLGVNIKKLTSSAANMRDMCVNSQGFENPSLVSASILFTQSQQGKSINDNFIFAPELESLGKWYRQLMGESIGKDNKGITPTVSVGSTDLHSVGQLYLGGPKDKTTTFIYSEAGGEEILVPENTLLGLIDMIEGKKILLIIKAIIEGTKLAYAKQGIPFMEIVFSSINIAEIAAFMQFKMIEMMYLGKLFNVNAFDQPHVELYKTEVKKILEG</sequence>
<dbReference type="PRINTS" id="PR00662">
    <property type="entry name" value="G6PISOMERASE"/>
</dbReference>
<dbReference type="Gene3D" id="3.40.50.10490">
    <property type="entry name" value="Glucose-6-phosphate isomerase like protein, domain 1"/>
    <property type="match status" value="2"/>
</dbReference>
<dbReference type="Proteomes" id="UP000231056">
    <property type="component" value="Unassembled WGS sequence"/>
</dbReference>
<accession>A0A2M6ITP2</accession>
<dbReference type="PANTHER" id="PTHR11469:SF1">
    <property type="entry name" value="GLUCOSE-6-PHOSPHATE ISOMERASE"/>
    <property type="match status" value="1"/>
</dbReference>
<comment type="caution">
    <text evidence="8">The sequence shown here is derived from an EMBL/GenBank/DDBJ whole genome shotgun (WGS) entry which is preliminary data.</text>
</comment>
<reference evidence="8 9" key="1">
    <citation type="submission" date="2017-09" db="EMBL/GenBank/DDBJ databases">
        <title>Depth-based differentiation of microbial function through sediment-hosted aquifers and enrichment of novel symbionts in the deep terrestrial subsurface.</title>
        <authorList>
            <person name="Probst A.J."/>
            <person name="Ladd B."/>
            <person name="Jarett J.K."/>
            <person name="Geller-Mcgrath D.E."/>
            <person name="Sieber C.M."/>
            <person name="Emerson J.B."/>
            <person name="Anantharaman K."/>
            <person name="Thomas B.C."/>
            <person name="Malmstrom R."/>
            <person name="Stieglmeier M."/>
            <person name="Klingl A."/>
            <person name="Woyke T."/>
            <person name="Ryan C.M."/>
            <person name="Banfield J.F."/>
        </authorList>
    </citation>
    <scope>NUCLEOTIDE SEQUENCE [LARGE SCALE GENOMIC DNA]</scope>
    <source>
        <strain evidence="8">CG11_big_fil_rev_8_21_14_0_20_36_8</strain>
    </source>
</reference>
<comment type="pathway">
    <text evidence="1 7">Carbohydrate degradation; glycolysis; D-glyceraldehyde 3-phosphate and glycerone phosphate from D-glucose: step 2/4.</text>
</comment>
<dbReference type="GO" id="GO:0006096">
    <property type="term" value="P:glycolytic process"/>
    <property type="evidence" value="ECO:0007669"/>
    <property type="project" value="UniProtKB-UniPathway"/>
</dbReference>
<evidence type="ECO:0000313" key="9">
    <source>
        <dbReference type="Proteomes" id="UP000231056"/>
    </source>
</evidence>
<dbReference type="PROSITE" id="PS51463">
    <property type="entry name" value="P_GLUCOSE_ISOMERASE_3"/>
    <property type="match status" value="1"/>
</dbReference>
<dbReference type="EMBL" id="PCVM01000074">
    <property type="protein sequence ID" value="PIQ73301.1"/>
    <property type="molecule type" value="Genomic_DNA"/>
</dbReference>
<evidence type="ECO:0000256" key="4">
    <source>
        <dbReference type="ARBA" id="ARBA00023152"/>
    </source>
</evidence>
<dbReference type="AlphaFoldDB" id="A0A2M6ITP2"/>
<dbReference type="GO" id="GO:0051156">
    <property type="term" value="P:glucose 6-phosphate metabolic process"/>
    <property type="evidence" value="ECO:0007669"/>
    <property type="project" value="TreeGrafter"/>
</dbReference>
<evidence type="ECO:0000256" key="6">
    <source>
        <dbReference type="ARBA" id="ARBA00029321"/>
    </source>
</evidence>
<dbReference type="UniPathway" id="UPA00109">
    <property type="reaction ID" value="UER00181"/>
</dbReference>
<evidence type="ECO:0000256" key="2">
    <source>
        <dbReference type="ARBA" id="ARBA00006604"/>
    </source>
</evidence>
<dbReference type="GO" id="GO:0006094">
    <property type="term" value="P:gluconeogenesis"/>
    <property type="evidence" value="ECO:0007669"/>
    <property type="project" value="UniProtKB-KW"/>
</dbReference>
<evidence type="ECO:0000256" key="3">
    <source>
        <dbReference type="ARBA" id="ARBA00022432"/>
    </source>
</evidence>
<keyword evidence="5 7" id="KW-0413">Isomerase</keyword>
<protein>
    <recommendedName>
        <fullName evidence="7">Glucose-6-phosphate isomerase</fullName>
        <ecNumber evidence="7">5.3.1.9</ecNumber>
    </recommendedName>
</protein>
<dbReference type="SUPFAM" id="SSF53697">
    <property type="entry name" value="SIS domain"/>
    <property type="match status" value="1"/>
</dbReference>
<comment type="catalytic activity">
    <reaction evidence="6 7">
        <text>alpha-D-glucose 6-phosphate = beta-D-fructose 6-phosphate</text>
        <dbReference type="Rhea" id="RHEA:11816"/>
        <dbReference type="ChEBI" id="CHEBI:57634"/>
        <dbReference type="ChEBI" id="CHEBI:58225"/>
        <dbReference type="EC" id="5.3.1.9"/>
    </reaction>
</comment>
<proteinExistence type="inferred from homology"/>
<dbReference type="InterPro" id="IPR046348">
    <property type="entry name" value="SIS_dom_sf"/>
</dbReference>
<dbReference type="GO" id="GO:0048029">
    <property type="term" value="F:monosaccharide binding"/>
    <property type="evidence" value="ECO:0007669"/>
    <property type="project" value="TreeGrafter"/>
</dbReference>
<dbReference type="InterPro" id="IPR001672">
    <property type="entry name" value="G6P_Isomerase"/>
</dbReference>
<organism evidence="8 9">
    <name type="scientific">Candidatus Roizmanbacteria bacterium CG11_big_fil_rev_8_21_14_0_20_36_8</name>
    <dbReference type="NCBI Taxonomy" id="1974856"/>
    <lineage>
        <taxon>Bacteria</taxon>
        <taxon>Candidatus Roizmaniibacteriota</taxon>
    </lineage>
</organism>
<keyword evidence="4 7" id="KW-0324">Glycolysis</keyword>
<dbReference type="Pfam" id="PF00342">
    <property type="entry name" value="PGI"/>
    <property type="match status" value="1"/>
</dbReference>